<dbReference type="PANTHER" id="PTHR41523:SF7">
    <property type="entry name" value="HISTIDINE KINASE"/>
    <property type="match status" value="1"/>
</dbReference>
<keyword evidence="18" id="KW-1133">Transmembrane helix</keyword>
<keyword evidence="8" id="KW-0597">Phosphoprotein</keyword>
<evidence type="ECO:0000256" key="20">
    <source>
        <dbReference type="ARBA" id="ARBA00023026"/>
    </source>
</evidence>
<evidence type="ECO:0000256" key="18">
    <source>
        <dbReference type="ARBA" id="ARBA00022989"/>
    </source>
</evidence>
<keyword evidence="17" id="KW-0067">ATP-binding</keyword>
<dbReference type="SMART" id="SM00911">
    <property type="entry name" value="HWE_HK"/>
    <property type="match status" value="1"/>
</dbReference>
<dbReference type="Pfam" id="PF08448">
    <property type="entry name" value="PAS_4"/>
    <property type="match status" value="1"/>
</dbReference>
<dbReference type="RefSeq" id="WP_110033250.1">
    <property type="nucleotide sequence ID" value="NZ_QGTR01000004.1"/>
</dbReference>
<evidence type="ECO:0000256" key="9">
    <source>
        <dbReference type="ARBA" id="ARBA00022606"/>
    </source>
</evidence>
<dbReference type="InterPro" id="IPR013655">
    <property type="entry name" value="PAS_fold_3"/>
</dbReference>
<evidence type="ECO:0000256" key="17">
    <source>
        <dbReference type="ARBA" id="ARBA00022840"/>
    </source>
</evidence>
<keyword evidence="14" id="KW-0677">Repeat</keyword>
<evidence type="ECO:0000256" key="10">
    <source>
        <dbReference type="ARBA" id="ARBA00022630"/>
    </source>
</evidence>
<evidence type="ECO:0000256" key="5">
    <source>
        <dbReference type="ARBA" id="ARBA00022475"/>
    </source>
</evidence>
<dbReference type="PROSITE" id="PS50113">
    <property type="entry name" value="PAC"/>
    <property type="match status" value="1"/>
</dbReference>
<organism evidence="25 26">
    <name type="scientific">Hoeflea marina</name>
    <dbReference type="NCBI Taxonomy" id="274592"/>
    <lineage>
        <taxon>Bacteria</taxon>
        <taxon>Pseudomonadati</taxon>
        <taxon>Pseudomonadota</taxon>
        <taxon>Alphaproteobacteria</taxon>
        <taxon>Hyphomicrobiales</taxon>
        <taxon>Rhizobiaceae</taxon>
        <taxon>Hoeflea</taxon>
    </lineage>
</organism>
<dbReference type="Gene3D" id="2.10.70.100">
    <property type="match status" value="1"/>
</dbReference>
<dbReference type="InterPro" id="IPR001610">
    <property type="entry name" value="PAC"/>
</dbReference>
<evidence type="ECO:0000256" key="22">
    <source>
        <dbReference type="ARBA" id="ARBA00023170"/>
    </source>
</evidence>
<keyword evidence="13" id="KW-0812">Transmembrane</keyword>
<evidence type="ECO:0000256" key="8">
    <source>
        <dbReference type="ARBA" id="ARBA00022553"/>
    </source>
</evidence>
<evidence type="ECO:0000313" key="25">
    <source>
        <dbReference type="EMBL" id="PWV99102.1"/>
    </source>
</evidence>
<dbReference type="EMBL" id="QGTR01000004">
    <property type="protein sequence ID" value="PWV99102.1"/>
    <property type="molecule type" value="Genomic_DNA"/>
</dbReference>
<gene>
    <name evidence="25" type="ORF">DFR52_104394</name>
</gene>
<evidence type="ECO:0000256" key="21">
    <source>
        <dbReference type="ARBA" id="ARBA00023136"/>
    </source>
</evidence>
<dbReference type="InterPro" id="IPR036890">
    <property type="entry name" value="HATPase_C_sf"/>
</dbReference>
<dbReference type="GO" id="GO:0005524">
    <property type="term" value="F:ATP binding"/>
    <property type="evidence" value="ECO:0007669"/>
    <property type="project" value="UniProtKB-KW"/>
</dbReference>
<reference evidence="25 26" key="1">
    <citation type="submission" date="2018-05" db="EMBL/GenBank/DDBJ databases">
        <title>Genomic Encyclopedia of Type Strains, Phase IV (KMG-IV): sequencing the most valuable type-strain genomes for metagenomic binning, comparative biology and taxonomic classification.</title>
        <authorList>
            <person name="Goeker M."/>
        </authorList>
    </citation>
    <scope>NUCLEOTIDE SEQUENCE [LARGE SCALE GENOMIC DNA]</scope>
    <source>
        <strain evidence="25 26">DSM 16791</strain>
    </source>
</reference>
<keyword evidence="19" id="KW-0157">Chromophore</keyword>
<evidence type="ECO:0000256" key="16">
    <source>
        <dbReference type="ARBA" id="ARBA00022777"/>
    </source>
</evidence>
<dbReference type="InterPro" id="IPR035965">
    <property type="entry name" value="PAS-like_dom_sf"/>
</dbReference>
<dbReference type="SMART" id="SM00086">
    <property type="entry name" value="PAC"/>
    <property type="match status" value="1"/>
</dbReference>
<evidence type="ECO:0000256" key="11">
    <source>
        <dbReference type="ARBA" id="ARBA00022643"/>
    </source>
</evidence>
<dbReference type="GO" id="GO:0004673">
    <property type="term" value="F:protein histidine kinase activity"/>
    <property type="evidence" value="ECO:0007669"/>
    <property type="project" value="UniProtKB-EC"/>
</dbReference>
<evidence type="ECO:0000256" key="1">
    <source>
        <dbReference type="ARBA" id="ARBA00000085"/>
    </source>
</evidence>
<evidence type="ECO:0000256" key="14">
    <source>
        <dbReference type="ARBA" id="ARBA00022737"/>
    </source>
</evidence>
<evidence type="ECO:0000256" key="4">
    <source>
        <dbReference type="ARBA" id="ARBA00021740"/>
    </source>
</evidence>
<evidence type="ECO:0000256" key="2">
    <source>
        <dbReference type="ARBA" id="ARBA00004429"/>
    </source>
</evidence>
<dbReference type="CDD" id="cd00130">
    <property type="entry name" value="PAS"/>
    <property type="match status" value="1"/>
</dbReference>
<evidence type="ECO:0000256" key="13">
    <source>
        <dbReference type="ARBA" id="ARBA00022692"/>
    </source>
</evidence>
<dbReference type="GO" id="GO:0005886">
    <property type="term" value="C:plasma membrane"/>
    <property type="evidence" value="ECO:0007669"/>
    <property type="project" value="UniProtKB-SubCell"/>
</dbReference>
<evidence type="ECO:0000256" key="15">
    <source>
        <dbReference type="ARBA" id="ARBA00022741"/>
    </source>
</evidence>
<keyword evidence="15" id="KW-0547">Nucleotide-binding</keyword>
<sequence length="497" mass="55065">MDSMRGRTTSFFAGGGEMGALMRARDWSATELGSPERWPQSLRTSIRILLSSQHPMFIWWGPDLIQFYNDAYRQTLGPERHPAALGQRGRDCWAEIWDIIGPQIEHVMRGEGSTWNEDQLVPVTRHGRREDVWWTYGYSPIDDDTAPGGVGGVLVVCNDVTDRHTAFEALKASEERLRLAVSAGSIGTWDWNLQTDRLMFDAAFAQMFGAARQDESGMGGVEQLLEGVHGDDREQLGARIRQAIDAGEQFHAEYRIVLADGSVRWVSARGMCHRDEDGLPTRFVGAAMDMTDRKQAELHRQLLTQEMDHRVKNMLARVQAIVNQTLRDGVDLAEGRDKIAARLSALSRAQDILTGRQLAGVDLPTVIAAVTESLHGEQFSVDGPEITLSPRVSQSFMMAFHELATNAVKYGALSNPDGHVSIDWSVTATAGSREFKLNWRETGGPAVRKPTATGFGTRLINKLLSAELRARAVIDYDPAGLVWTISAPLDSLRDAQE</sequence>
<evidence type="ECO:0000256" key="6">
    <source>
        <dbReference type="ARBA" id="ARBA00022519"/>
    </source>
</evidence>
<evidence type="ECO:0000256" key="19">
    <source>
        <dbReference type="ARBA" id="ARBA00022991"/>
    </source>
</evidence>
<evidence type="ECO:0000313" key="26">
    <source>
        <dbReference type="Proteomes" id="UP000246352"/>
    </source>
</evidence>
<evidence type="ECO:0000256" key="3">
    <source>
        <dbReference type="ARBA" id="ARBA00012438"/>
    </source>
</evidence>
<dbReference type="NCBIfam" id="TIGR00229">
    <property type="entry name" value="sensory_box"/>
    <property type="match status" value="1"/>
</dbReference>
<evidence type="ECO:0000259" key="23">
    <source>
        <dbReference type="PROSITE" id="PS50112"/>
    </source>
</evidence>
<keyword evidence="6" id="KW-0997">Cell inner membrane</keyword>
<keyword evidence="10" id="KW-0285">Flavoprotein</keyword>
<dbReference type="GO" id="GO:0009881">
    <property type="term" value="F:photoreceptor activity"/>
    <property type="evidence" value="ECO:0007669"/>
    <property type="project" value="UniProtKB-KW"/>
</dbReference>
<protein>
    <recommendedName>
        <fullName evidence="4">Blue-light-activated histidine kinase</fullName>
        <ecNumber evidence="3">2.7.13.3</ecNumber>
    </recommendedName>
</protein>
<comment type="catalytic activity">
    <reaction evidence="1">
        <text>ATP + protein L-histidine = ADP + protein N-phospho-L-histidine.</text>
        <dbReference type="EC" id="2.7.13.3"/>
    </reaction>
</comment>
<evidence type="ECO:0000259" key="24">
    <source>
        <dbReference type="PROSITE" id="PS50113"/>
    </source>
</evidence>
<accession>A0A317PHP2</accession>
<comment type="subcellular location">
    <subcellularLocation>
        <location evidence="2">Cell inner membrane</location>
        <topology evidence="2">Multi-pass membrane protein</topology>
    </subcellularLocation>
</comment>
<dbReference type="FunFam" id="2.10.70.100:FF:000001">
    <property type="entry name" value="Sensory transduction histidine kinase"/>
    <property type="match status" value="1"/>
</dbReference>
<dbReference type="InterPro" id="IPR011102">
    <property type="entry name" value="Sig_transdc_His_kinase_HWE"/>
</dbReference>
<keyword evidence="22" id="KW-0675">Receptor</keyword>
<feature type="domain" description="PAS" evidence="23">
    <location>
        <begin position="173"/>
        <end position="247"/>
    </location>
</feature>
<keyword evidence="11" id="KW-0288">FMN</keyword>
<dbReference type="InterPro" id="IPR013656">
    <property type="entry name" value="PAS_4"/>
</dbReference>
<dbReference type="Pfam" id="PF08447">
    <property type="entry name" value="PAS_3"/>
    <property type="match status" value="1"/>
</dbReference>
<dbReference type="PROSITE" id="PS50112">
    <property type="entry name" value="PAS"/>
    <property type="match status" value="1"/>
</dbReference>
<keyword evidence="21" id="KW-0472">Membrane</keyword>
<dbReference type="PANTHER" id="PTHR41523">
    <property type="entry name" value="TWO-COMPONENT SYSTEM SENSOR PROTEIN"/>
    <property type="match status" value="1"/>
</dbReference>
<dbReference type="InterPro" id="IPR000700">
    <property type="entry name" value="PAS-assoc_C"/>
</dbReference>
<keyword evidence="5" id="KW-1003">Cell membrane</keyword>
<dbReference type="EC" id="2.7.13.3" evidence="3"/>
<feature type="domain" description="PAC" evidence="24">
    <location>
        <begin position="250"/>
        <end position="302"/>
    </location>
</feature>
<name>A0A317PHP2_9HYPH</name>
<keyword evidence="26" id="KW-1185">Reference proteome</keyword>
<keyword evidence="16" id="KW-0418">Kinase</keyword>
<dbReference type="Gene3D" id="3.30.450.20">
    <property type="entry name" value="PAS domain"/>
    <property type="match status" value="2"/>
</dbReference>
<keyword evidence="9" id="KW-0716">Sensory transduction</keyword>
<evidence type="ECO:0000256" key="12">
    <source>
        <dbReference type="ARBA" id="ARBA00022679"/>
    </source>
</evidence>
<dbReference type="OrthoDB" id="341208at2"/>
<dbReference type="Gene3D" id="3.30.565.10">
    <property type="entry name" value="Histidine kinase-like ATPase, C-terminal domain"/>
    <property type="match status" value="1"/>
</dbReference>
<dbReference type="SUPFAM" id="SSF55785">
    <property type="entry name" value="PYP-like sensor domain (PAS domain)"/>
    <property type="match status" value="2"/>
</dbReference>
<keyword evidence="20" id="KW-0843">Virulence</keyword>
<dbReference type="InterPro" id="IPR000014">
    <property type="entry name" value="PAS"/>
</dbReference>
<dbReference type="AlphaFoldDB" id="A0A317PHP2"/>
<keyword evidence="12" id="KW-0808">Transferase</keyword>
<dbReference type="Pfam" id="PF07536">
    <property type="entry name" value="HWE_HK"/>
    <property type="match status" value="1"/>
</dbReference>
<dbReference type="SMART" id="SM00091">
    <property type="entry name" value="PAS"/>
    <property type="match status" value="1"/>
</dbReference>
<proteinExistence type="predicted"/>
<dbReference type="Proteomes" id="UP000246352">
    <property type="component" value="Unassembled WGS sequence"/>
</dbReference>
<evidence type="ECO:0000256" key="7">
    <source>
        <dbReference type="ARBA" id="ARBA00022543"/>
    </source>
</evidence>
<comment type="caution">
    <text evidence="25">The sequence shown here is derived from an EMBL/GenBank/DDBJ whole genome shotgun (WGS) entry which is preliminary data.</text>
</comment>
<keyword evidence="7" id="KW-0600">Photoreceptor protein</keyword>